<protein>
    <recommendedName>
        <fullName evidence="4">Glycoside hydrolase</fullName>
    </recommendedName>
</protein>
<keyword evidence="1" id="KW-0472">Membrane</keyword>
<feature type="transmembrane region" description="Helical" evidence="1">
    <location>
        <begin position="310"/>
        <end position="330"/>
    </location>
</feature>
<keyword evidence="1" id="KW-1133">Transmembrane helix</keyword>
<feature type="transmembrane region" description="Helical" evidence="1">
    <location>
        <begin position="150"/>
        <end position="176"/>
    </location>
</feature>
<dbReference type="EMBL" id="JAGPXD010000001">
    <property type="protein sequence ID" value="KAH7375792.1"/>
    <property type="molecule type" value="Genomic_DNA"/>
</dbReference>
<proteinExistence type="predicted"/>
<comment type="caution">
    <text evidence="2">The sequence shown here is derived from an EMBL/GenBank/DDBJ whole genome shotgun (WGS) entry which is preliminary data.</text>
</comment>
<gene>
    <name evidence="2" type="ORF">B0T11DRAFT_13363</name>
</gene>
<feature type="transmembrane region" description="Helical" evidence="1">
    <location>
        <begin position="107"/>
        <end position="129"/>
    </location>
</feature>
<evidence type="ECO:0000256" key="1">
    <source>
        <dbReference type="SAM" id="Phobius"/>
    </source>
</evidence>
<organism evidence="2 3">
    <name type="scientific">Plectosphaerella cucumerina</name>
    <dbReference type="NCBI Taxonomy" id="40658"/>
    <lineage>
        <taxon>Eukaryota</taxon>
        <taxon>Fungi</taxon>
        <taxon>Dikarya</taxon>
        <taxon>Ascomycota</taxon>
        <taxon>Pezizomycotina</taxon>
        <taxon>Sordariomycetes</taxon>
        <taxon>Hypocreomycetidae</taxon>
        <taxon>Glomerellales</taxon>
        <taxon>Plectosphaerellaceae</taxon>
        <taxon>Plectosphaerella</taxon>
    </lineage>
</organism>
<dbReference type="AlphaFoldDB" id="A0A8K0TR35"/>
<evidence type="ECO:0000313" key="3">
    <source>
        <dbReference type="Proteomes" id="UP000813385"/>
    </source>
</evidence>
<sequence>MAAQLPTEQLGTAVGVLLYSLVCLLASVTMIWLLVAHHEAKSYVAVMSYSTALGSGASIAQQIHTMIRWRDIKIAQHQHALDNLGNAELIIAGQSQGLDLVLFYLQFYSYNVTALAVFFWATALAQSIFQTTFIATLGGKWNAASKVAAVILPIVSLSLLRLHALQHNTIAFLVVADAFRKSRVSPASIWVPADRHIVIVAISGSIVTLLIILVRYIDTRRKVMSWHVRYGERSADTSALTDDTQGGGIKRGRRTIYDNWLVVRFSIAAVTMGVFQLVTVTVQLGFANVNAQDRLPAQPDLSLERLHGDLVTFLPGVSASLLTFVVFGTTKTFRDYLKSRLVPRRLRNMFVSRGTERLESAPPSPALPPANYDLEAPLSRVGTAESIRLSEIHVERHGRIDDVRDWPMWRNSNPNWKQDAMVTSVPRV</sequence>
<keyword evidence="3" id="KW-1185">Reference proteome</keyword>
<dbReference type="Proteomes" id="UP000813385">
    <property type="component" value="Unassembled WGS sequence"/>
</dbReference>
<feature type="transmembrane region" description="Helical" evidence="1">
    <location>
        <begin position="12"/>
        <end position="35"/>
    </location>
</feature>
<accession>A0A8K0TR35</accession>
<dbReference type="OrthoDB" id="5287295at2759"/>
<evidence type="ECO:0000313" key="2">
    <source>
        <dbReference type="EMBL" id="KAH7375792.1"/>
    </source>
</evidence>
<feature type="transmembrane region" description="Helical" evidence="1">
    <location>
        <begin position="261"/>
        <end position="286"/>
    </location>
</feature>
<feature type="transmembrane region" description="Helical" evidence="1">
    <location>
        <begin position="196"/>
        <end position="217"/>
    </location>
</feature>
<name>A0A8K0TR35_9PEZI</name>
<evidence type="ECO:0008006" key="4">
    <source>
        <dbReference type="Google" id="ProtNLM"/>
    </source>
</evidence>
<reference evidence="2" key="1">
    <citation type="journal article" date="2021" name="Nat. Commun.">
        <title>Genetic determinants of endophytism in the Arabidopsis root mycobiome.</title>
        <authorList>
            <person name="Mesny F."/>
            <person name="Miyauchi S."/>
            <person name="Thiergart T."/>
            <person name="Pickel B."/>
            <person name="Atanasova L."/>
            <person name="Karlsson M."/>
            <person name="Huettel B."/>
            <person name="Barry K.W."/>
            <person name="Haridas S."/>
            <person name="Chen C."/>
            <person name="Bauer D."/>
            <person name="Andreopoulos W."/>
            <person name="Pangilinan J."/>
            <person name="LaButti K."/>
            <person name="Riley R."/>
            <person name="Lipzen A."/>
            <person name="Clum A."/>
            <person name="Drula E."/>
            <person name="Henrissat B."/>
            <person name="Kohler A."/>
            <person name="Grigoriev I.V."/>
            <person name="Martin F.M."/>
            <person name="Hacquard S."/>
        </authorList>
    </citation>
    <scope>NUCLEOTIDE SEQUENCE</scope>
    <source>
        <strain evidence="2">MPI-CAGE-AT-0016</strain>
    </source>
</reference>
<keyword evidence="1" id="KW-0812">Transmembrane</keyword>